<dbReference type="GO" id="GO:0019783">
    <property type="term" value="F:ubiquitin-like protein peptidase activity"/>
    <property type="evidence" value="ECO:0007669"/>
    <property type="project" value="UniProtKB-ARBA"/>
</dbReference>
<feature type="compositionally biased region" description="Polar residues" evidence="4">
    <location>
        <begin position="616"/>
        <end position="625"/>
    </location>
</feature>
<feature type="compositionally biased region" description="Acidic residues" evidence="4">
    <location>
        <begin position="589"/>
        <end position="601"/>
    </location>
</feature>
<organism evidence="7 8">
    <name type="scientific">Lyophyllum shimeji</name>
    <name type="common">Hon-shimeji</name>
    <name type="synonym">Tricholoma shimeji</name>
    <dbReference type="NCBI Taxonomy" id="47721"/>
    <lineage>
        <taxon>Eukaryota</taxon>
        <taxon>Fungi</taxon>
        <taxon>Dikarya</taxon>
        <taxon>Basidiomycota</taxon>
        <taxon>Agaricomycotina</taxon>
        <taxon>Agaricomycetes</taxon>
        <taxon>Agaricomycetidae</taxon>
        <taxon>Agaricales</taxon>
        <taxon>Tricholomatineae</taxon>
        <taxon>Lyophyllaceae</taxon>
        <taxon>Lyophyllum</taxon>
    </lineage>
</organism>
<dbReference type="InterPro" id="IPR038765">
    <property type="entry name" value="Papain-like_cys_pep_sf"/>
</dbReference>
<evidence type="ECO:0000313" key="7">
    <source>
        <dbReference type="EMBL" id="GLB36846.1"/>
    </source>
</evidence>
<evidence type="ECO:0000256" key="1">
    <source>
        <dbReference type="ARBA" id="ARBA00005234"/>
    </source>
</evidence>
<sequence>MRKKCAVGHKPVLLLSKMTGTVALSHFMYTILATSFIATLASLESTVQFLKATSREHGPRVTTLGMLFLVFEVAIGIVALITPRRLSPLLVLGLEKRRYHRAHVSHMRIDRMRALVRKHTVTSSWARFAFLGIWFLALFGTLKSQSLSPITNTSLPTFVRHLPSTSTEHLSSTFPVHIHGGGDDPSASSPVSLTMDLTMVDETNARRVPEWVSEHFPILNSHTSVLDLLNTPIPPTATIATALMPFPCYAPPNIFLSQASTAADVFRDHAGLFWDLAHHSSFTFTDFQDPIQSIRLGSNPHRYSLWVGTLVNNLRQQNLHRTQWEGAVEWLNELAFNTAAPIETPDIVDECRRRLAVVPWQGVISGFGRAVQFTSWRLASFLGIEWLDDEMINAGSEWISKRLGPAKGGTRIVNCLHMQQLQHARQSGIPYIALIRLDKLISSRSVDRLFLPLLVFGNHWTLLRIDLRDNTYSYADCLHHKDSPPPEVLDLIQWWIAALLPGNPPLTRTPFKFKLPHQTDGFSCGIIVLCLMASILLHETHWSPERAVVHRMEWFLRLSDDYDVPEESDSNHGDNATQSLDLPNLGDVSDSDDDSDDECDTTDALPSSPVPHKRSSSVFSTQSDSEASDSCEGRRIRRKRSGAKPGSSWAAQKATRDRTSKSDVVPVKGRLRTFRQKIYDDDPRAEFQDNKLLLVRCSACAEWLTMRALYDARRWKDHRATKKCKKNCSSGLATRSLFTLGFGKCVPTSQCHLGTQPLPCPGLSRHTDFRIDRYMSRTSATGGGAPSRRVIAKQLFDIDDVLWKDLDDAQRKMVIRREEVLQRWKISRSADTVYSSSCESTVHTAPTTEPQACSECCNLYNVHTFLVAISRPMPDEANMKFVPKSYRCAELGEIYLKYKGVRQLVEKDDGRSPWLKFAQGVVDGVYQSETLLGMVEALYVKAERIRKLFHSKGKSLQNMKYSAAFSNFCTLLASTSTRAYQTFKRHFGGRVMSSIRKIRAKMPRIRPGISGYNVSLALDVIERLNYSGPIGLSWDDTDLEPAISIYQESKETCMVIGSVNEELCVKSHEDIQRILENARLKPADKLRIWLLTIPLPKIPPILVAAVARGAKSNADALLVMHNKLTDLLHEHGIHPVSNASDGTEVERQTQQLVAASAPSHHIYVIPNKSLGTKGSVCLRIPLDKGVYPMVNVQDSKHALKTARNQLFTGARILVMGFFPAFYAQLRELALNPAGPLFTRDVEGVDRQDDRAAGRTFSSPALDFQMKTSPEQRGLSVYLFILGELIDAWQNRSISHALRAKMALRARFFLLAWRAHILAHPNYSVHVQFISRESFDIFITVAESLLALIIVYRTYYSSFPLLPWLHSTEPCEHVFGVMRQIKKDFTFSDMLSAEPKLRTLLLGAFGDLSAEEQANQTAAGYHHTYFNADDLDLKELLCYPTEDDLAAASDAAFEEAKQLLGSLGINAADMLTRDVVPPKKKLRAAPATISKGPQTLLQLFALYRAPPATSKAENELEACELALVAENVDRSLSIDDLPDSTGETLDELKATIESHLEVLPSATSPTVKSSDTSPLSFVTDNRLNREILVSERKKHETRFTAKAVRQNGRALALPLNDRTFDRFVTKGATLREALLLHLHSVAPEAPSPSNATTSGINRQVRHTGTFADPSSSRSETTQSKNKATVRMAAAMKFIRIREQAFESLRGIHDNFPFANITAYSPLQPEHLVIALRPLSGKDDSGEVILGQVITMYSKGEGKSARHEWITSADSLGILSNVYVRLFAPFGGENMFTSMACRDLASSTILQIPRTHILLSLASSTKALTWSDIQTASGHPLSLLTLCPFSTSIFQQFSRRRDELYAGLKVLKKRMKEKDQGDVCGNDAKSEDGQSDSEADLGLE</sequence>
<feature type="domain" description="Ubiquitin-like protease family profile" evidence="6">
    <location>
        <begin position="371"/>
        <end position="535"/>
    </location>
</feature>
<reference evidence="7" key="1">
    <citation type="submission" date="2022-07" db="EMBL/GenBank/DDBJ databases">
        <title>The genome of Lyophyllum shimeji provides insight into the initial evolution of ectomycorrhizal fungal genome.</title>
        <authorList>
            <person name="Kobayashi Y."/>
            <person name="Shibata T."/>
            <person name="Hirakawa H."/>
            <person name="Shigenobu S."/>
            <person name="Nishiyama T."/>
            <person name="Yamada A."/>
            <person name="Hasebe M."/>
            <person name="Kawaguchi M."/>
        </authorList>
    </citation>
    <scope>NUCLEOTIDE SEQUENCE</scope>
    <source>
        <strain evidence="7">AT787</strain>
    </source>
</reference>
<dbReference type="GO" id="GO:0006508">
    <property type="term" value="P:proteolysis"/>
    <property type="evidence" value="ECO:0007669"/>
    <property type="project" value="UniProtKB-KW"/>
</dbReference>
<evidence type="ECO:0000313" key="8">
    <source>
        <dbReference type="Proteomes" id="UP001063166"/>
    </source>
</evidence>
<dbReference type="Gene3D" id="3.40.395.10">
    <property type="entry name" value="Adenoviral Proteinase, Chain A"/>
    <property type="match status" value="1"/>
</dbReference>
<evidence type="ECO:0000256" key="2">
    <source>
        <dbReference type="ARBA" id="ARBA00022670"/>
    </source>
</evidence>
<accession>A0A9P3PJD9</accession>
<dbReference type="OrthoDB" id="3268677at2759"/>
<feature type="compositionally biased region" description="Polar residues" evidence="4">
    <location>
        <begin position="1667"/>
        <end position="1681"/>
    </location>
</feature>
<dbReference type="Proteomes" id="UP001063166">
    <property type="component" value="Unassembled WGS sequence"/>
</dbReference>
<gene>
    <name evidence="7" type="ORF">LshimejAT787_0311330</name>
</gene>
<feature type="transmembrane region" description="Helical" evidence="5">
    <location>
        <begin position="125"/>
        <end position="142"/>
    </location>
</feature>
<keyword evidence="5" id="KW-0812">Transmembrane</keyword>
<dbReference type="SUPFAM" id="SSF54001">
    <property type="entry name" value="Cysteine proteinases"/>
    <property type="match status" value="1"/>
</dbReference>
<keyword evidence="5" id="KW-0472">Membrane</keyword>
<comment type="caution">
    <text evidence="7">The sequence shown here is derived from an EMBL/GenBank/DDBJ whole genome shotgun (WGS) entry which is preliminary data.</text>
</comment>
<evidence type="ECO:0000256" key="3">
    <source>
        <dbReference type="ARBA" id="ARBA00022801"/>
    </source>
</evidence>
<evidence type="ECO:0000256" key="5">
    <source>
        <dbReference type="SAM" id="Phobius"/>
    </source>
</evidence>
<keyword evidence="5" id="KW-1133">Transmembrane helix</keyword>
<feature type="region of interest" description="Disordered" evidence="4">
    <location>
        <begin position="1662"/>
        <end position="1681"/>
    </location>
</feature>
<name>A0A9P3PJD9_LYOSH</name>
<evidence type="ECO:0000256" key="4">
    <source>
        <dbReference type="SAM" id="MobiDB-lite"/>
    </source>
</evidence>
<feature type="transmembrane region" description="Helical" evidence="5">
    <location>
        <begin position="21"/>
        <end position="41"/>
    </location>
</feature>
<feature type="region of interest" description="Disordered" evidence="4">
    <location>
        <begin position="1869"/>
        <end position="1898"/>
    </location>
</feature>
<dbReference type="EMBL" id="BRPK01000003">
    <property type="protein sequence ID" value="GLB36846.1"/>
    <property type="molecule type" value="Genomic_DNA"/>
</dbReference>
<dbReference type="InterPro" id="IPR003653">
    <property type="entry name" value="Peptidase_C48_C"/>
</dbReference>
<keyword evidence="8" id="KW-1185">Reference proteome</keyword>
<comment type="similarity">
    <text evidence="1">Belongs to the peptidase C48 family.</text>
</comment>
<dbReference type="GO" id="GO:0008234">
    <property type="term" value="F:cysteine-type peptidase activity"/>
    <property type="evidence" value="ECO:0007669"/>
    <property type="project" value="InterPro"/>
</dbReference>
<feature type="region of interest" description="Disordered" evidence="4">
    <location>
        <begin position="565"/>
        <end position="664"/>
    </location>
</feature>
<protein>
    <submittedName>
        <fullName evidence="7">Ulp1 protease family, C-terminal catalytic domain</fullName>
    </submittedName>
</protein>
<dbReference type="Pfam" id="PF02902">
    <property type="entry name" value="Peptidase_C48"/>
    <property type="match status" value="1"/>
</dbReference>
<evidence type="ECO:0000259" key="6">
    <source>
        <dbReference type="PROSITE" id="PS50600"/>
    </source>
</evidence>
<dbReference type="PROSITE" id="PS50600">
    <property type="entry name" value="ULP_PROTEASE"/>
    <property type="match status" value="1"/>
</dbReference>
<keyword evidence="2 7" id="KW-0645">Protease</keyword>
<feature type="transmembrane region" description="Helical" evidence="5">
    <location>
        <begin position="61"/>
        <end position="81"/>
    </location>
</feature>
<feature type="compositionally biased region" description="Acidic residues" evidence="4">
    <location>
        <begin position="1887"/>
        <end position="1898"/>
    </location>
</feature>
<keyword evidence="3" id="KW-0378">Hydrolase</keyword>
<proteinExistence type="inferred from homology"/>